<evidence type="ECO:0000256" key="6">
    <source>
        <dbReference type="ARBA" id="ARBA00022882"/>
    </source>
</evidence>
<reference evidence="13" key="2">
    <citation type="submission" date="2004-02" db="EMBL/GenBank/DDBJ databases">
        <authorList>
            <consortium name="Genoscope"/>
            <consortium name="Whitehead Institute Centre for Genome Research"/>
        </authorList>
    </citation>
    <scope>NUCLEOTIDE SEQUENCE</scope>
</reference>
<keyword evidence="4" id="KW-0633">Potassium transport</keyword>
<keyword evidence="9" id="KW-0407">Ion channel</keyword>
<evidence type="ECO:0000256" key="8">
    <source>
        <dbReference type="ARBA" id="ARBA00023065"/>
    </source>
</evidence>
<dbReference type="GO" id="GO:0008076">
    <property type="term" value="C:voltage-gated potassium channel complex"/>
    <property type="evidence" value="ECO:0007669"/>
    <property type="project" value="TreeGrafter"/>
</dbReference>
<comment type="caution">
    <text evidence="13">The sequence shown here is derived from an EMBL/GenBank/DDBJ whole genome shotgun (WGS) entry which is preliminary data.</text>
</comment>
<keyword evidence="8" id="KW-0406">Ion transport</keyword>
<gene>
    <name evidence="13" type="ORF">GSTENG00002515001</name>
</gene>
<keyword evidence="6" id="KW-0851">Voltage-gated channel</keyword>
<evidence type="ECO:0000256" key="2">
    <source>
        <dbReference type="ARBA" id="ARBA00022448"/>
    </source>
</evidence>
<keyword evidence="3" id="KW-1003">Cell membrane</keyword>
<dbReference type="PANTHER" id="PTHR47735">
    <property type="entry name" value="POTASSIUM VOLTAGE-GATED CHANNEL SUBFAMILY KQT MEMBER 4"/>
    <property type="match status" value="1"/>
</dbReference>
<feature type="non-terminal residue" evidence="13">
    <location>
        <position position="1"/>
    </location>
</feature>
<keyword evidence="5" id="KW-0631">Potassium channel</keyword>
<evidence type="ECO:0000259" key="12">
    <source>
        <dbReference type="Pfam" id="PF03520"/>
    </source>
</evidence>
<dbReference type="EMBL" id="CAAE01005887">
    <property type="protein sequence ID" value="CAF88872.1"/>
    <property type="molecule type" value="Genomic_DNA"/>
</dbReference>
<sequence>RVDQILGKGQIPLDKKIREKLLSDGDILEDMSMLGRVCKVERQVQSIESKLDSLLDIYRQMLHKGSSSALTLSSLPLFELEQTSDYHSPVFAKDPSCSSQVSGSGAPHSGGCVTHSSSNSHLSQGGLHLILAPSSDFNQNTSSSTPPSHL</sequence>
<evidence type="ECO:0000256" key="7">
    <source>
        <dbReference type="ARBA" id="ARBA00022958"/>
    </source>
</evidence>
<evidence type="ECO:0000313" key="13">
    <source>
        <dbReference type="EMBL" id="CAF88872.1"/>
    </source>
</evidence>
<dbReference type="GO" id="GO:0005249">
    <property type="term" value="F:voltage-gated potassium channel activity"/>
    <property type="evidence" value="ECO:0007669"/>
    <property type="project" value="InterPro"/>
</dbReference>
<accession>Q4TE10</accession>
<comment type="catalytic activity">
    <reaction evidence="10">
        <text>K(+)(in) = K(+)(out)</text>
        <dbReference type="Rhea" id="RHEA:29463"/>
        <dbReference type="ChEBI" id="CHEBI:29103"/>
    </reaction>
</comment>
<reference evidence="13" key="1">
    <citation type="journal article" date="2004" name="Nature">
        <title>Genome duplication in the teleost fish Tetraodon nigroviridis reveals the early vertebrate proto-karyotype.</title>
        <authorList>
            <person name="Jaillon O."/>
            <person name="Aury J.-M."/>
            <person name="Brunet F."/>
            <person name="Petit J.-L."/>
            <person name="Stange-Thomann N."/>
            <person name="Mauceli E."/>
            <person name="Bouneau L."/>
            <person name="Fischer C."/>
            <person name="Ozouf-Costaz C."/>
            <person name="Bernot A."/>
            <person name="Nicaud S."/>
            <person name="Jaffe D."/>
            <person name="Fisher S."/>
            <person name="Lutfalla G."/>
            <person name="Dossat C."/>
            <person name="Segurens B."/>
            <person name="Dasilva C."/>
            <person name="Salanoubat M."/>
            <person name="Levy M."/>
            <person name="Boudet N."/>
            <person name="Castellano S."/>
            <person name="Anthouard V."/>
            <person name="Jubin C."/>
            <person name="Castelli V."/>
            <person name="Katinka M."/>
            <person name="Vacherie B."/>
            <person name="Biemont C."/>
            <person name="Skalli Z."/>
            <person name="Cattolico L."/>
            <person name="Poulain J."/>
            <person name="De Berardinis V."/>
            <person name="Cruaud C."/>
            <person name="Duprat S."/>
            <person name="Brottier P."/>
            <person name="Coutanceau J.-P."/>
            <person name="Gouzy J."/>
            <person name="Parra G."/>
            <person name="Lardier G."/>
            <person name="Chapple C."/>
            <person name="McKernan K.J."/>
            <person name="McEwan P."/>
            <person name="Bosak S."/>
            <person name="Kellis M."/>
            <person name="Volff J.-N."/>
            <person name="Guigo R."/>
            <person name="Zody M.C."/>
            <person name="Mesirov J."/>
            <person name="Lindblad-Toh K."/>
            <person name="Birren B."/>
            <person name="Nusbaum C."/>
            <person name="Kahn D."/>
            <person name="Robinson-Rechavi M."/>
            <person name="Laudet V."/>
            <person name="Schachter V."/>
            <person name="Quetier F."/>
            <person name="Saurin W."/>
            <person name="Scarpelli C."/>
            <person name="Wincker P."/>
            <person name="Lander E.S."/>
            <person name="Weissenbach J."/>
            <person name="Roest Crollius H."/>
        </authorList>
    </citation>
    <scope>NUCLEOTIDE SEQUENCE [LARGE SCALE GENOMIC DNA]</scope>
</reference>
<evidence type="ECO:0000256" key="3">
    <source>
        <dbReference type="ARBA" id="ARBA00022475"/>
    </source>
</evidence>
<evidence type="ECO:0000256" key="1">
    <source>
        <dbReference type="ARBA" id="ARBA00004651"/>
    </source>
</evidence>
<evidence type="ECO:0000256" key="5">
    <source>
        <dbReference type="ARBA" id="ARBA00022826"/>
    </source>
</evidence>
<feature type="region of interest" description="Disordered" evidence="11">
    <location>
        <begin position="96"/>
        <end position="119"/>
    </location>
</feature>
<evidence type="ECO:0000256" key="11">
    <source>
        <dbReference type="SAM" id="MobiDB-lite"/>
    </source>
</evidence>
<dbReference type="PANTHER" id="PTHR47735:SF8">
    <property type="entry name" value="POTASSIUM VOLTAGE-GATED CHANNEL SUBFAMILY KQT MEMBER 5"/>
    <property type="match status" value="1"/>
</dbReference>
<keyword evidence="3" id="KW-0472">Membrane</keyword>
<evidence type="ECO:0000256" key="9">
    <source>
        <dbReference type="ARBA" id="ARBA00023303"/>
    </source>
</evidence>
<keyword evidence="2" id="KW-0813">Transport</keyword>
<evidence type="ECO:0000256" key="4">
    <source>
        <dbReference type="ARBA" id="ARBA00022538"/>
    </source>
</evidence>
<dbReference type="KEGG" id="tng:GSTEN00002515G001"/>
<dbReference type="OrthoDB" id="8879391at2759"/>
<proteinExistence type="predicted"/>
<organism evidence="13">
    <name type="scientific">Tetraodon nigroviridis</name>
    <name type="common">Spotted green pufferfish</name>
    <name type="synonym">Chelonodon nigroviridis</name>
    <dbReference type="NCBI Taxonomy" id="99883"/>
    <lineage>
        <taxon>Eukaryota</taxon>
        <taxon>Metazoa</taxon>
        <taxon>Chordata</taxon>
        <taxon>Craniata</taxon>
        <taxon>Vertebrata</taxon>
        <taxon>Euteleostomi</taxon>
        <taxon>Actinopterygii</taxon>
        <taxon>Neopterygii</taxon>
        <taxon>Teleostei</taxon>
        <taxon>Neoteleostei</taxon>
        <taxon>Acanthomorphata</taxon>
        <taxon>Eupercaria</taxon>
        <taxon>Tetraodontiformes</taxon>
        <taxon>Tetradontoidea</taxon>
        <taxon>Tetraodontidae</taxon>
        <taxon>Tetraodon</taxon>
    </lineage>
</organism>
<evidence type="ECO:0000256" key="10">
    <source>
        <dbReference type="ARBA" id="ARBA00034430"/>
    </source>
</evidence>
<dbReference type="InterPro" id="IPR003937">
    <property type="entry name" value="K_chnl_volt-dep_KCNQ"/>
</dbReference>
<dbReference type="AlphaFoldDB" id="Q4TE10"/>
<keyword evidence="7" id="KW-0630">Potassium</keyword>
<dbReference type="Pfam" id="PF03520">
    <property type="entry name" value="KCNQ_channel"/>
    <property type="match status" value="1"/>
</dbReference>
<feature type="non-terminal residue" evidence="13">
    <location>
        <position position="150"/>
    </location>
</feature>
<name>Q4TE10_TETNG</name>
<feature type="domain" description="Potassium channel voltage dependent KCNQ C-terminal" evidence="12">
    <location>
        <begin position="1"/>
        <end position="64"/>
    </location>
</feature>
<comment type="subcellular location">
    <subcellularLocation>
        <location evidence="1">Cell membrane</location>
        <topology evidence="1">Multi-pass membrane protein</topology>
    </subcellularLocation>
</comment>
<protein>
    <submittedName>
        <fullName evidence="13">(spotted green pufferfish) hypothetical protein</fullName>
    </submittedName>
</protein>
<dbReference type="InterPro" id="IPR013821">
    <property type="entry name" value="K_chnl_volt-dep_KCNQ_C"/>
</dbReference>